<dbReference type="Proteomes" id="UP000023152">
    <property type="component" value="Unassembled WGS sequence"/>
</dbReference>
<dbReference type="AlphaFoldDB" id="X6M4G5"/>
<comment type="caution">
    <text evidence="1">The sequence shown here is derived from an EMBL/GenBank/DDBJ whole genome shotgun (WGS) entry which is preliminary data.</text>
</comment>
<proteinExistence type="predicted"/>
<organism evidence="1 2">
    <name type="scientific">Reticulomyxa filosa</name>
    <dbReference type="NCBI Taxonomy" id="46433"/>
    <lineage>
        <taxon>Eukaryota</taxon>
        <taxon>Sar</taxon>
        <taxon>Rhizaria</taxon>
        <taxon>Retaria</taxon>
        <taxon>Foraminifera</taxon>
        <taxon>Monothalamids</taxon>
        <taxon>Reticulomyxidae</taxon>
        <taxon>Reticulomyxa</taxon>
    </lineage>
</organism>
<protein>
    <submittedName>
        <fullName evidence="1">Uncharacterized protein</fullName>
    </submittedName>
</protein>
<name>X6M4G5_RETFI</name>
<sequence length="165" mass="18962">MPRTPLFFFYLKIPCTKKIFSLKKKKGFVGFAVVIHNFAELYLIRNALLGKNPIRPSFEDVMVCYLYVFLKKLLGLLENVFLFSDIEINSNTYVWSTITLRNVKKIQLDMPQNEQGDSKQPDTNKPKSLEIELELAAGNAISHREMVSNALSAFFFLNEKTSKCV</sequence>
<reference evidence="1 2" key="1">
    <citation type="journal article" date="2013" name="Curr. Biol.">
        <title>The Genome of the Foraminiferan Reticulomyxa filosa.</title>
        <authorList>
            <person name="Glockner G."/>
            <person name="Hulsmann N."/>
            <person name="Schleicher M."/>
            <person name="Noegel A.A."/>
            <person name="Eichinger L."/>
            <person name="Gallinger C."/>
            <person name="Pawlowski J."/>
            <person name="Sierra R."/>
            <person name="Euteneuer U."/>
            <person name="Pillet L."/>
            <person name="Moustafa A."/>
            <person name="Platzer M."/>
            <person name="Groth M."/>
            <person name="Szafranski K."/>
            <person name="Schliwa M."/>
        </authorList>
    </citation>
    <scope>NUCLEOTIDE SEQUENCE [LARGE SCALE GENOMIC DNA]</scope>
</reference>
<dbReference type="EMBL" id="ASPP01025113">
    <property type="protein sequence ID" value="ETO08357.1"/>
    <property type="molecule type" value="Genomic_DNA"/>
</dbReference>
<gene>
    <name evidence="1" type="ORF">RFI_29032</name>
</gene>
<evidence type="ECO:0000313" key="1">
    <source>
        <dbReference type="EMBL" id="ETO08357.1"/>
    </source>
</evidence>
<keyword evidence="2" id="KW-1185">Reference proteome</keyword>
<evidence type="ECO:0000313" key="2">
    <source>
        <dbReference type="Proteomes" id="UP000023152"/>
    </source>
</evidence>
<accession>X6M4G5</accession>